<organism evidence="2 3">
    <name type="scientific">Pseudomonas mediterranea</name>
    <dbReference type="NCBI Taxonomy" id="183795"/>
    <lineage>
        <taxon>Bacteria</taxon>
        <taxon>Pseudomonadati</taxon>
        <taxon>Pseudomonadota</taxon>
        <taxon>Gammaproteobacteria</taxon>
        <taxon>Pseudomonadales</taxon>
        <taxon>Pseudomonadaceae</taxon>
        <taxon>Pseudomonas</taxon>
    </lineage>
</organism>
<evidence type="ECO:0000256" key="1">
    <source>
        <dbReference type="SAM" id="MobiDB-lite"/>
    </source>
</evidence>
<feature type="compositionally biased region" description="Pro residues" evidence="1">
    <location>
        <begin position="664"/>
        <end position="702"/>
    </location>
</feature>
<protein>
    <submittedName>
        <fullName evidence="2">Insecticidal toxin complex protein TccC</fullName>
    </submittedName>
</protein>
<keyword evidence="3" id="KW-1185">Reference proteome</keyword>
<dbReference type="Gene3D" id="2.180.10.10">
    <property type="entry name" value="RHS repeat-associated core"/>
    <property type="match status" value="1"/>
</dbReference>
<gene>
    <name evidence="2" type="ORF">SAMN05216476_1686</name>
</gene>
<dbReference type="EMBL" id="LT629790">
    <property type="protein sequence ID" value="SDU36626.1"/>
    <property type="molecule type" value="Genomic_DNA"/>
</dbReference>
<reference evidence="2 3" key="1">
    <citation type="submission" date="2016-10" db="EMBL/GenBank/DDBJ databases">
        <authorList>
            <person name="Varghese N."/>
            <person name="Submissions S."/>
        </authorList>
    </citation>
    <scope>NUCLEOTIDE SEQUENCE [LARGE SCALE GENOMIC DNA]</scope>
    <source>
        <strain evidence="2 3">DSM 16733</strain>
    </source>
</reference>
<proteinExistence type="predicted"/>
<dbReference type="InterPro" id="IPR022385">
    <property type="entry name" value="Rhs_assc_core"/>
</dbReference>
<dbReference type="PANTHER" id="PTHR32305:SF15">
    <property type="entry name" value="PROTEIN RHSA-RELATED"/>
    <property type="match status" value="1"/>
</dbReference>
<dbReference type="RefSeq" id="WP_081993257.1">
    <property type="nucleotide sequence ID" value="NZ_LT629790.1"/>
</dbReference>
<dbReference type="InterPro" id="IPR050708">
    <property type="entry name" value="T6SS_VgrG/RHS"/>
</dbReference>
<accession>A0AAX2D991</accession>
<evidence type="ECO:0000313" key="3">
    <source>
        <dbReference type="Proteomes" id="UP000183772"/>
    </source>
</evidence>
<dbReference type="AlphaFoldDB" id="A0AAX2D991"/>
<dbReference type="GeneID" id="76211920"/>
<evidence type="ECO:0000313" key="2">
    <source>
        <dbReference type="EMBL" id="SDU36626.1"/>
    </source>
</evidence>
<dbReference type="PANTHER" id="PTHR32305">
    <property type="match status" value="1"/>
</dbReference>
<name>A0AAX2D991_9PSED</name>
<dbReference type="Proteomes" id="UP000183772">
    <property type="component" value="Chromosome I"/>
</dbReference>
<dbReference type="NCBIfam" id="TIGR03696">
    <property type="entry name" value="Rhs_assc_core"/>
    <property type="match status" value="1"/>
</dbReference>
<feature type="region of interest" description="Disordered" evidence="1">
    <location>
        <begin position="655"/>
        <end position="705"/>
    </location>
</feature>
<sequence>MNMDHATPRLIAVDPRFLPVRSVDYCRTHEREPVQSRVNRSLFDPAGRVVKQWDPRLWALQQDDAATPANLSTVHTLSGDVLLANSVDAGWQLDLPGLASESLRGWDSRGTQREVVFDNLLRPVAVFEQAGGQPRTCVERMQYGAPGQGQQAFNQYGQLIRHDDPAGTLLLASFALTGQNLTLSRRFCLDGAMPDWPASEADRESLLEPGDGALSTWRLGPLGDVLEQVDARGNRQRQVLTRDGRLSSSQLLLQGQSQWQALVSEIDYNAQGQIEREVAGNDVQTTVTYAPENGWLMERHVRRSGQSLQHQVYAYDAVGNVLSIEDKALPVRYFANRRIDPISRFRYDSLYQLIEAIGWEAGGPNQGPDSVGRVDPAALSNYRQTYRYDDSGNLLELIHVGAQNHGRQLQAARYSNRCLPYRDGVPPTEQEIAAAFDARGNCLALESSRTLAWDLRNQLRSVTPIERASGLDDREAYVYDGGGQRVRKLRTLHTGARTLVAEVRYLPGLELRADSGTGESLQVITAQGGLGSVRVLHWDSPPPSGANDRYRYGVAEHLGSVSLELDQDGRIISREHFYPFGETAFLAGDDVIEVSYKTVRYSGKERDATGLYYYGYRLYAPWLQRWASPDPAWAVDGLNFYRMVRNNPLTLFDTDGRIPTGAAPVPPPMRPPGSPPLPPPPPLGRGVPPPPPLTGGPPPLPGLAPRAAPAREFEAIVLAPPNMPGNLPSANWEVESHVDIVELASVISELFGSPRRPIVITGVSQEELFNKIRAAPGNETMEFDAMNLSVNPAAWTAPEGIIYMGVDSPDYSDNGQLDVDKIRSTIVHESLHYSSYRHVGFQAETDLGVQNLNYDEYVTDYFAYKVFTKMFPGAVYKTGYFTKDNNNNFMQWGGNLAKFMVDSGHVTDRELAGSYFGTGKLRKLPEPSLSKWKDFAKRKNKPLTF</sequence>